<dbReference type="Gene3D" id="3.40.50.150">
    <property type="entry name" value="Vaccinia Virus protein VP39"/>
    <property type="match status" value="1"/>
</dbReference>
<dbReference type="Pfam" id="PF00891">
    <property type="entry name" value="Methyltransf_2"/>
    <property type="match status" value="1"/>
</dbReference>
<dbReference type="EMBL" id="MU853231">
    <property type="protein sequence ID" value="KAK4122111.1"/>
    <property type="molecule type" value="Genomic_DNA"/>
</dbReference>
<sequence>MDSMLQKLNSALQEAVDAFNGPLHTDLLGTFKDPDSLPQRDMGARTAVSSNIPDLLAAIGPQSIAELASRSGSAKSMRVLHSNGIFGYDATSGFGTDENIFAYFAARGLQDKFHATLGAGAVAQAPGTLADYPWAELGDAVVLDMGGGGGDFIVSFLRAHRILRWALLELESVVAMVQPRFQDADGVFADVGNRMVALHVGDFHDAVPAYEVYTMKWCLHNWRDEEVVRILLAVRSAIIETPRVRMVIIEAVLSEGRSSRVWRYGDLTMMATVNGQERTEEEWRSLPARPRWEVKSVSPLRNAWASAIDLRRIRLELNRSALS</sequence>
<evidence type="ECO:0000259" key="4">
    <source>
        <dbReference type="Pfam" id="PF00891"/>
    </source>
</evidence>
<dbReference type="GO" id="GO:0032259">
    <property type="term" value="P:methylation"/>
    <property type="evidence" value="ECO:0007669"/>
    <property type="project" value="UniProtKB-KW"/>
</dbReference>
<proteinExistence type="predicted"/>
<evidence type="ECO:0000256" key="3">
    <source>
        <dbReference type="ARBA" id="ARBA00022691"/>
    </source>
</evidence>
<organism evidence="5 6">
    <name type="scientific">Parathielavia appendiculata</name>
    <dbReference type="NCBI Taxonomy" id="2587402"/>
    <lineage>
        <taxon>Eukaryota</taxon>
        <taxon>Fungi</taxon>
        <taxon>Dikarya</taxon>
        <taxon>Ascomycota</taxon>
        <taxon>Pezizomycotina</taxon>
        <taxon>Sordariomycetes</taxon>
        <taxon>Sordariomycetidae</taxon>
        <taxon>Sordariales</taxon>
        <taxon>Chaetomiaceae</taxon>
        <taxon>Parathielavia</taxon>
    </lineage>
</organism>
<dbReference type="PANTHER" id="PTHR43712:SF2">
    <property type="entry name" value="O-METHYLTRANSFERASE CICE"/>
    <property type="match status" value="1"/>
</dbReference>
<name>A0AAN6TXV7_9PEZI</name>
<keyword evidence="3" id="KW-0949">S-adenosyl-L-methionine</keyword>
<comment type="caution">
    <text evidence="5">The sequence shown here is derived from an EMBL/GenBank/DDBJ whole genome shotgun (WGS) entry which is preliminary data.</text>
</comment>
<dbReference type="PROSITE" id="PS51683">
    <property type="entry name" value="SAM_OMT_II"/>
    <property type="match status" value="1"/>
</dbReference>
<reference evidence="5" key="1">
    <citation type="journal article" date="2023" name="Mol. Phylogenet. Evol.">
        <title>Genome-scale phylogeny and comparative genomics of the fungal order Sordariales.</title>
        <authorList>
            <person name="Hensen N."/>
            <person name="Bonometti L."/>
            <person name="Westerberg I."/>
            <person name="Brannstrom I.O."/>
            <person name="Guillou S."/>
            <person name="Cros-Aarteil S."/>
            <person name="Calhoun S."/>
            <person name="Haridas S."/>
            <person name="Kuo A."/>
            <person name="Mondo S."/>
            <person name="Pangilinan J."/>
            <person name="Riley R."/>
            <person name="LaButti K."/>
            <person name="Andreopoulos B."/>
            <person name="Lipzen A."/>
            <person name="Chen C."/>
            <person name="Yan M."/>
            <person name="Daum C."/>
            <person name="Ng V."/>
            <person name="Clum A."/>
            <person name="Steindorff A."/>
            <person name="Ohm R.A."/>
            <person name="Martin F."/>
            <person name="Silar P."/>
            <person name="Natvig D.O."/>
            <person name="Lalanne C."/>
            <person name="Gautier V."/>
            <person name="Ament-Velasquez S.L."/>
            <person name="Kruys A."/>
            <person name="Hutchinson M.I."/>
            <person name="Powell A.J."/>
            <person name="Barry K."/>
            <person name="Miller A.N."/>
            <person name="Grigoriev I.V."/>
            <person name="Debuchy R."/>
            <person name="Gladieux P."/>
            <person name="Hiltunen Thoren M."/>
            <person name="Johannesson H."/>
        </authorList>
    </citation>
    <scope>NUCLEOTIDE SEQUENCE</scope>
    <source>
        <strain evidence="5">CBS 731.68</strain>
    </source>
</reference>
<evidence type="ECO:0000256" key="2">
    <source>
        <dbReference type="ARBA" id="ARBA00022679"/>
    </source>
</evidence>
<evidence type="ECO:0000256" key="1">
    <source>
        <dbReference type="ARBA" id="ARBA00022603"/>
    </source>
</evidence>
<dbReference type="InterPro" id="IPR029063">
    <property type="entry name" value="SAM-dependent_MTases_sf"/>
</dbReference>
<evidence type="ECO:0000313" key="6">
    <source>
        <dbReference type="Proteomes" id="UP001302602"/>
    </source>
</evidence>
<dbReference type="SUPFAM" id="SSF53335">
    <property type="entry name" value="S-adenosyl-L-methionine-dependent methyltransferases"/>
    <property type="match status" value="1"/>
</dbReference>
<dbReference type="Proteomes" id="UP001302602">
    <property type="component" value="Unassembled WGS sequence"/>
</dbReference>
<dbReference type="GO" id="GO:0008171">
    <property type="term" value="F:O-methyltransferase activity"/>
    <property type="evidence" value="ECO:0007669"/>
    <property type="project" value="InterPro"/>
</dbReference>
<dbReference type="AlphaFoldDB" id="A0AAN6TXV7"/>
<dbReference type="InterPro" id="IPR001077">
    <property type="entry name" value="COMT_C"/>
</dbReference>
<dbReference type="GeneID" id="87832422"/>
<dbReference type="RefSeq" id="XP_062645882.1">
    <property type="nucleotide sequence ID" value="XM_062795654.1"/>
</dbReference>
<keyword evidence="6" id="KW-1185">Reference proteome</keyword>
<feature type="domain" description="O-methyltransferase C-terminal" evidence="4">
    <location>
        <begin position="141"/>
        <end position="286"/>
    </location>
</feature>
<accession>A0AAN6TXV7</accession>
<dbReference type="PANTHER" id="PTHR43712">
    <property type="entry name" value="PUTATIVE (AFU_ORTHOLOGUE AFUA_4G14580)-RELATED"/>
    <property type="match status" value="1"/>
</dbReference>
<keyword evidence="1 5" id="KW-0489">Methyltransferase</keyword>
<keyword evidence="2" id="KW-0808">Transferase</keyword>
<dbReference type="InterPro" id="IPR016461">
    <property type="entry name" value="COMT-like"/>
</dbReference>
<reference evidence="5" key="2">
    <citation type="submission" date="2023-05" db="EMBL/GenBank/DDBJ databases">
        <authorList>
            <consortium name="Lawrence Berkeley National Laboratory"/>
            <person name="Steindorff A."/>
            <person name="Hensen N."/>
            <person name="Bonometti L."/>
            <person name="Westerberg I."/>
            <person name="Brannstrom I.O."/>
            <person name="Guillou S."/>
            <person name="Cros-Aarteil S."/>
            <person name="Calhoun S."/>
            <person name="Haridas S."/>
            <person name="Kuo A."/>
            <person name="Mondo S."/>
            <person name="Pangilinan J."/>
            <person name="Riley R."/>
            <person name="Labutti K."/>
            <person name="Andreopoulos B."/>
            <person name="Lipzen A."/>
            <person name="Chen C."/>
            <person name="Yanf M."/>
            <person name="Daum C."/>
            <person name="Ng V."/>
            <person name="Clum A."/>
            <person name="Ohm R."/>
            <person name="Martin F."/>
            <person name="Silar P."/>
            <person name="Natvig D."/>
            <person name="Lalanne C."/>
            <person name="Gautier V."/>
            <person name="Ament-Velasquez S.L."/>
            <person name="Kruys A."/>
            <person name="Hutchinson M.I."/>
            <person name="Powell A.J."/>
            <person name="Barry K."/>
            <person name="Miller A.N."/>
            <person name="Grigoriev I.V."/>
            <person name="Debuchy R."/>
            <person name="Gladieux P."/>
            <person name="Thoren M.H."/>
            <person name="Johannesson H."/>
        </authorList>
    </citation>
    <scope>NUCLEOTIDE SEQUENCE</scope>
    <source>
        <strain evidence="5">CBS 731.68</strain>
    </source>
</reference>
<evidence type="ECO:0000313" key="5">
    <source>
        <dbReference type="EMBL" id="KAK4122111.1"/>
    </source>
</evidence>
<protein>
    <submittedName>
        <fullName evidence="5">S-adenosyl-L-methionine-dependent methyltransferase</fullName>
    </submittedName>
</protein>
<gene>
    <name evidence="5" type="ORF">N657DRAFT_672740</name>
</gene>